<keyword evidence="3 6" id="KW-0812">Transmembrane</keyword>
<evidence type="ECO:0000259" key="7">
    <source>
        <dbReference type="PROSITE" id="PS51352"/>
    </source>
</evidence>
<sequence>MLSVIIVGLVGGILTGLSPCILPVLPVVLSVSVGRKPSHVVGGLVVSFAAIALLGSLILGLLHLPQSLLRWAGIVMLALVGVGMIVPSVGDALQKPFDALPRPTALQQKAKNKGGFLIGLALGAVYVPCAGPVLAAVTVAGSTGEIGWNTVALTFAFAVGSALPLFFFALAGTKIGEKVDVVQRHRRGVGVIILVFTLALALNAPAAIQRALPNWTQAVSTRFENSELTSNALKQVGSRDGSLEHCRGADPGKLQDCGSAPEFEGLENWINTDSPDAGPTPQDGTVTLVDFWAYACINCQRAGEHITALYDAYRDAGLKVVGVHAPEYGFEHELANVKRAVEKEGIHYPVAQDNDFRTWRNYGNRYWPARYLVDQHGNVRSIVEGEGSYAETERLIRELLLEKDPSVRLPEPVEQEAKSTSVSGRNPETYLGTQRAHYTAQSGYTPGRHAFDAQPEPERGTFALSGVWELAPESIRADGGYLEVNYYAKWVQLVVSGSGEVKVEYPDGTSTTFEVGDGSIDLLKDDTPSEGILRITPTAGVQLYSLTFG</sequence>
<evidence type="ECO:0000313" key="8">
    <source>
        <dbReference type="EMBL" id="MCP1387890.1"/>
    </source>
</evidence>
<feature type="transmembrane region" description="Helical" evidence="6">
    <location>
        <begin position="189"/>
        <end position="208"/>
    </location>
</feature>
<comment type="caution">
    <text evidence="8">The sequence shown here is derived from an EMBL/GenBank/DDBJ whole genome shotgun (WGS) entry which is preliminary data.</text>
</comment>
<gene>
    <name evidence="8" type="ORF">M5J20_06755</name>
</gene>
<evidence type="ECO:0000313" key="9">
    <source>
        <dbReference type="Proteomes" id="UP001204000"/>
    </source>
</evidence>
<name>A0ABT1G2H5_9CORY</name>
<proteinExistence type="predicted"/>
<dbReference type="RefSeq" id="WP_253577826.1">
    <property type="nucleotide sequence ID" value="NZ_JAMFTQ010000006.1"/>
</dbReference>
<dbReference type="Gene3D" id="3.40.30.10">
    <property type="entry name" value="Glutaredoxin"/>
    <property type="match status" value="1"/>
</dbReference>
<keyword evidence="9" id="KW-1185">Reference proteome</keyword>
<feature type="transmembrane region" description="Helical" evidence="6">
    <location>
        <begin position="6"/>
        <end position="29"/>
    </location>
</feature>
<feature type="transmembrane region" description="Helical" evidence="6">
    <location>
        <begin position="114"/>
        <end position="140"/>
    </location>
</feature>
<dbReference type="InterPro" id="IPR013766">
    <property type="entry name" value="Thioredoxin_domain"/>
</dbReference>
<dbReference type="PROSITE" id="PS51352">
    <property type="entry name" value="THIOREDOXIN_2"/>
    <property type="match status" value="1"/>
</dbReference>
<dbReference type="SUPFAM" id="SSF52833">
    <property type="entry name" value="Thioredoxin-like"/>
    <property type="match status" value="1"/>
</dbReference>
<evidence type="ECO:0000256" key="3">
    <source>
        <dbReference type="ARBA" id="ARBA00022692"/>
    </source>
</evidence>
<dbReference type="Pfam" id="PF02683">
    <property type="entry name" value="DsbD_TM"/>
    <property type="match status" value="1"/>
</dbReference>
<comment type="subcellular location">
    <subcellularLocation>
        <location evidence="1">Cell membrane</location>
        <topology evidence="1">Multi-pass membrane protein</topology>
    </subcellularLocation>
</comment>
<evidence type="ECO:0000256" key="6">
    <source>
        <dbReference type="SAM" id="Phobius"/>
    </source>
</evidence>
<dbReference type="EMBL" id="JAMFTQ010000006">
    <property type="protein sequence ID" value="MCP1387890.1"/>
    <property type="molecule type" value="Genomic_DNA"/>
</dbReference>
<dbReference type="PANTHER" id="PTHR42852:SF13">
    <property type="entry name" value="PROTEIN DIPZ"/>
    <property type="match status" value="1"/>
</dbReference>
<feature type="transmembrane region" description="Helical" evidence="6">
    <location>
        <begin position="41"/>
        <end position="62"/>
    </location>
</feature>
<evidence type="ECO:0000256" key="4">
    <source>
        <dbReference type="ARBA" id="ARBA00022989"/>
    </source>
</evidence>
<dbReference type="Gene3D" id="2.60.120.260">
    <property type="entry name" value="Galactose-binding domain-like"/>
    <property type="match status" value="1"/>
</dbReference>
<evidence type="ECO:0000256" key="1">
    <source>
        <dbReference type="ARBA" id="ARBA00004651"/>
    </source>
</evidence>
<reference evidence="8" key="1">
    <citation type="submission" date="2022-05" db="EMBL/GenBank/DDBJ databases">
        <title>Corynebacterium sp. TA-R-1 sp. nov., isolated from human feces.</title>
        <authorList>
            <person name="Shamsuzzaman M."/>
            <person name="Dahal R.H."/>
        </authorList>
    </citation>
    <scope>NUCLEOTIDE SEQUENCE</scope>
    <source>
        <strain evidence="8">TA-R-1</strain>
    </source>
</reference>
<feature type="domain" description="Thioredoxin" evidence="7">
    <location>
        <begin position="254"/>
        <end position="401"/>
    </location>
</feature>
<dbReference type="InterPro" id="IPR036249">
    <property type="entry name" value="Thioredoxin-like_sf"/>
</dbReference>
<protein>
    <submittedName>
        <fullName evidence="8">Redoxin domain-containing protein</fullName>
    </submittedName>
</protein>
<evidence type="ECO:0000256" key="5">
    <source>
        <dbReference type="ARBA" id="ARBA00023136"/>
    </source>
</evidence>
<dbReference type="InterPro" id="IPR041017">
    <property type="entry name" value="Thioredoxin_10"/>
</dbReference>
<keyword evidence="4 6" id="KW-1133">Transmembrane helix</keyword>
<dbReference type="Pfam" id="PF00578">
    <property type="entry name" value="AhpC-TSA"/>
    <property type="match status" value="1"/>
</dbReference>
<feature type="transmembrane region" description="Helical" evidence="6">
    <location>
        <begin position="146"/>
        <end position="168"/>
    </location>
</feature>
<evidence type="ECO:0000256" key="2">
    <source>
        <dbReference type="ARBA" id="ARBA00022475"/>
    </source>
</evidence>
<dbReference type="InterPro" id="IPR003834">
    <property type="entry name" value="Cyt_c_assmbl_TM_dom"/>
</dbReference>
<dbReference type="InterPro" id="IPR050553">
    <property type="entry name" value="Thioredoxin_ResA/DsbE_sf"/>
</dbReference>
<dbReference type="Proteomes" id="UP001204000">
    <property type="component" value="Unassembled WGS sequence"/>
</dbReference>
<dbReference type="PANTHER" id="PTHR42852">
    <property type="entry name" value="THIOL:DISULFIDE INTERCHANGE PROTEIN DSBE"/>
    <property type="match status" value="1"/>
</dbReference>
<dbReference type="InterPro" id="IPR000866">
    <property type="entry name" value="AhpC/TSA"/>
</dbReference>
<feature type="transmembrane region" description="Helical" evidence="6">
    <location>
        <begin position="68"/>
        <end position="93"/>
    </location>
</feature>
<keyword evidence="2" id="KW-1003">Cell membrane</keyword>
<organism evidence="8 9">
    <name type="scientific">Corynebacterium stercoris</name>
    <dbReference type="NCBI Taxonomy" id="2943490"/>
    <lineage>
        <taxon>Bacteria</taxon>
        <taxon>Bacillati</taxon>
        <taxon>Actinomycetota</taxon>
        <taxon>Actinomycetes</taxon>
        <taxon>Mycobacteriales</taxon>
        <taxon>Corynebacteriaceae</taxon>
        <taxon>Corynebacterium</taxon>
    </lineage>
</organism>
<dbReference type="Pfam" id="PF17991">
    <property type="entry name" value="Thioredoxin_10"/>
    <property type="match status" value="1"/>
</dbReference>
<accession>A0ABT1G2H5</accession>
<keyword evidence="5 6" id="KW-0472">Membrane</keyword>